<feature type="domain" description="Acylphosphatase-like" evidence="8">
    <location>
        <begin position="24"/>
        <end position="111"/>
    </location>
</feature>
<evidence type="ECO:0000256" key="5">
    <source>
        <dbReference type="PROSITE-ProRule" id="PRU00520"/>
    </source>
</evidence>
<dbReference type="SUPFAM" id="SSF54975">
    <property type="entry name" value="Acylphosphatase/BLUF domain-like"/>
    <property type="match status" value="1"/>
</dbReference>
<organism evidence="9 10">
    <name type="scientific">Raineyella antarctica</name>
    <dbReference type="NCBI Taxonomy" id="1577474"/>
    <lineage>
        <taxon>Bacteria</taxon>
        <taxon>Bacillati</taxon>
        <taxon>Actinomycetota</taxon>
        <taxon>Actinomycetes</taxon>
        <taxon>Propionibacteriales</taxon>
        <taxon>Propionibacteriaceae</taxon>
        <taxon>Raineyella</taxon>
    </lineage>
</organism>
<sequence length="111" mass="12259">MSGAGDTGALGAYPRSMSDTSVEELHAVVHGHVQGVGFRFWTERQAARLGLVGWVANRNDGSVEIVAQGTHDQVVAMLRKLKSPMTPGSVDFLDREIRTPTQRFRDFRVTY</sequence>
<comment type="similarity">
    <text evidence="1 7">Belongs to the acylphosphatase family.</text>
</comment>
<feature type="active site" evidence="5">
    <location>
        <position position="57"/>
    </location>
</feature>
<evidence type="ECO:0000256" key="4">
    <source>
        <dbReference type="ARBA" id="ARBA00047645"/>
    </source>
</evidence>
<evidence type="ECO:0000256" key="7">
    <source>
        <dbReference type="RuleBase" id="RU004168"/>
    </source>
</evidence>
<dbReference type="InterPro" id="IPR001792">
    <property type="entry name" value="Acylphosphatase-like_dom"/>
</dbReference>
<accession>A0A1G6GP54</accession>
<dbReference type="InterPro" id="IPR020456">
    <property type="entry name" value="Acylphosphatase"/>
</dbReference>
<reference evidence="9 10" key="1">
    <citation type="submission" date="2016-06" db="EMBL/GenBank/DDBJ databases">
        <authorList>
            <person name="Olsen C.W."/>
            <person name="Carey S."/>
            <person name="Hinshaw L."/>
            <person name="Karasin A.I."/>
        </authorList>
    </citation>
    <scope>NUCLEOTIDE SEQUENCE [LARGE SCALE GENOMIC DNA]</scope>
    <source>
        <strain evidence="9 10">LZ-22</strain>
    </source>
</reference>
<dbReference type="PRINTS" id="PR00112">
    <property type="entry name" value="ACYLPHPHTASE"/>
</dbReference>
<dbReference type="PROSITE" id="PS00151">
    <property type="entry name" value="ACYLPHOSPHATASE_2"/>
    <property type="match status" value="1"/>
</dbReference>
<dbReference type="PANTHER" id="PTHR47268">
    <property type="entry name" value="ACYLPHOSPHATASE"/>
    <property type="match status" value="1"/>
</dbReference>
<proteinExistence type="inferred from homology"/>
<dbReference type="InterPro" id="IPR036046">
    <property type="entry name" value="Acylphosphatase-like_dom_sf"/>
</dbReference>
<keyword evidence="10" id="KW-1185">Reference proteome</keyword>
<evidence type="ECO:0000256" key="3">
    <source>
        <dbReference type="ARBA" id="ARBA00015991"/>
    </source>
</evidence>
<dbReference type="AlphaFoldDB" id="A0A1G6GP54"/>
<dbReference type="PANTHER" id="PTHR47268:SF4">
    <property type="entry name" value="ACYLPHOSPHATASE"/>
    <property type="match status" value="1"/>
</dbReference>
<dbReference type="Gene3D" id="3.30.70.100">
    <property type="match status" value="1"/>
</dbReference>
<evidence type="ECO:0000256" key="6">
    <source>
        <dbReference type="RuleBase" id="RU000553"/>
    </source>
</evidence>
<dbReference type="EC" id="3.6.1.7" evidence="2 5"/>
<dbReference type="Proteomes" id="UP000199086">
    <property type="component" value="Unassembled WGS sequence"/>
</dbReference>
<gene>
    <name evidence="9" type="ORF">GA0111570_104183</name>
</gene>
<keyword evidence="5 6" id="KW-0378">Hydrolase</keyword>
<evidence type="ECO:0000259" key="8">
    <source>
        <dbReference type="PROSITE" id="PS51160"/>
    </source>
</evidence>
<evidence type="ECO:0000256" key="1">
    <source>
        <dbReference type="ARBA" id="ARBA00005614"/>
    </source>
</evidence>
<dbReference type="EMBL" id="FMYF01000004">
    <property type="protein sequence ID" value="SDB83728.1"/>
    <property type="molecule type" value="Genomic_DNA"/>
</dbReference>
<dbReference type="PROSITE" id="PS51160">
    <property type="entry name" value="ACYLPHOSPHATASE_3"/>
    <property type="match status" value="1"/>
</dbReference>
<dbReference type="Pfam" id="PF00708">
    <property type="entry name" value="Acylphosphatase"/>
    <property type="match status" value="1"/>
</dbReference>
<comment type="catalytic activity">
    <reaction evidence="4 5 6">
        <text>an acyl phosphate + H2O = a carboxylate + phosphate + H(+)</text>
        <dbReference type="Rhea" id="RHEA:14965"/>
        <dbReference type="ChEBI" id="CHEBI:15377"/>
        <dbReference type="ChEBI" id="CHEBI:15378"/>
        <dbReference type="ChEBI" id="CHEBI:29067"/>
        <dbReference type="ChEBI" id="CHEBI:43474"/>
        <dbReference type="ChEBI" id="CHEBI:59918"/>
        <dbReference type="EC" id="3.6.1.7"/>
    </reaction>
</comment>
<dbReference type="STRING" id="1577474.GA0111570_104183"/>
<protein>
    <recommendedName>
        <fullName evidence="3 5">Acylphosphatase</fullName>
        <ecNumber evidence="2 5">3.6.1.7</ecNumber>
    </recommendedName>
</protein>
<evidence type="ECO:0000313" key="9">
    <source>
        <dbReference type="EMBL" id="SDB83728.1"/>
    </source>
</evidence>
<feature type="active site" evidence="5">
    <location>
        <position position="39"/>
    </location>
</feature>
<dbReference type="PROSITE" id="PS00150">
    <property type="entry name" value="ACYLPHOSPHATASE_1"/>
    <property type="match status" value="1"/>
</dbReference>
<dbReference type="InterPro" id="IPR017968">
    <property type="entry name" value="Acylphosphatase_CS"/>
</dbReference>
<dbReference type="GO" id="GO:0003998">
    <property type="term" value="F:acylphosphatase activity"/>
    <property type="evidence" value="ECO:0007669"/>
    <property type="project" value="UniProtKB-EC"/>
</dbReference>
<evidence type="ECO:0000256" key="2">
    <source>
        <dbReference type="ARBA" id="ARBA00012150"/>
    </source>
</evidence>
<name>A0A1G6GP54_9ACTN</name>
<evidence type="ECO:0000313" key="10">
    <source>
        <dbReference type="Proteomes" id="UP000199086"/>
    </source>
</evidence>